<name>A0A2G8LRC0_STIJA</name>
<organism evidence="2 3">
    <name type="scientific">Stichopus japonicus</name>
    <name type="common">Sea cucumber</name>
    <dbReference type="NCBI Taxonomy" id="307972"/>
    <lineage>
        <taxon>Eukaryota</taxon>
        <taxon>Metazoa</taxon>
        <taxon>Echinodermata</taxon>
        <taxon>Eleutherozoa</taxon>
        <taxon>Echinozoa</taxon>
        <taxon>Holothuroidea</taxon>
        <taxon>Aspidochirotacea</taxon>
        <taxon>Aspidochirotida</taxon>
        <taxon>Stichopodidae</taxon>
        <taxon>Apostichopus</taxon>
    </lineage>
</organism>
<dbReference type="STRING" id="307972.A0A2G8LRC0"/>
<accession>A0A2G8LRC0</accession>
<dbReference type="PANTHER" id="PTHR37984:SF15">
    <property type="entry name" value="INTEGRASE CATALYTIC DOMAIN-CONTAINING PROTEIN"/>
    <property type="match status" value="1"/>
</dbReference>
<dbReference type="InterPro" id="IPR012337">
    <property type="entry name" value="RNaseH-like_sf"/>
</dbReference>
<dbReference type="FunFam" id="3.30.420.10:FF:000032">
    <property type="entry name" value="Retrovirus-related Pol polyprotein from transposon 297-like Protein"/>
    <property type="match status" value="1"/>
</dbReference>
<dbReference type="Gene3D" id="3.30.420.10">
    <property type="entry name" value="Ribonuclease H-like superfamily/Ribonuclease H"/>
    <property type="match status" value="1"/>
</dbReference>
<dbReference type="OrthoDB" id="425619at2759"/>
<evidence type="ECO:0000313" key="3">
    <source>
        <dbReference type="Proteomes" id="UP000230750"/>
    </source>
</evidence>
<protein>
    <recommendedName>
        <fullName evidence="1">Integrase catalytic domain-containing protein</fullName>
    </recommendedName>
</protein>
<dbReference type="InterPro" id="IPR043502">
    <property type="entry name" value="DNA/RNA_pol_sf"/>
</dbReference>
<dbReference type="CDD" id="cd01647">
    <property type="entry name" value="RT_LTR"/>
    <property type="match status" value="1"/>
</dbReference>
<gene>
    <name evidence="2" type="ORF">BSL78_00299</name>
</gene>
<keyword evidence="3" id="KW-1185">Reference proteome</keyword>
<proteinExistence type="predicted"/>
<dbReference type="AlphaFoldDB" id="A0A2G8LRC0"/>
<evidence type="ECO:0000313" key="2">
    <source>
        <dbReference type="EMBL" id="PIK62720.1"/>
    </source>
</evidence>
<dbReference type="PROSITE" id="PS50994">
    <property type="entry name" value="INTEGRASE"/>
    <property type="match status" value="1"/>
</dbReference>
<dbReference type="InterPro" id="IPR050951">
    <property type="entry name" value="Retrovirus_Pol_polyprotein"/>
</dbReference>
<dbReference type="EMBL" id="MRZV01000006">
    <property type="protein sequence ID" value="PIK62720.1"/>
    <property type="molecule type" value="Genomic_DNA"/>
</dbReference>
<dbReference type="Proteomes" id="UP000230750">
    <property type="component" value="Unassembled WGS sequence"/>
</dbReference>
<dbReference type="InterPro" id="IPR001584">
    <property type="entry name" value="Integrase_cat-core"/>
</dbReference>
<evidence type="ECO:0000259" key="1">
    <source>
        <dbReference type="PROSITE" id="PS50994"/>
    </source>
</evidence>
<feature type="domain" description="Integrase catalytic" evidence="1">
    <location>
        <begin position="176"/>
        <end position="335"/>
    </location>
</feature>
<dbReference type="Gene3D" id="3.10.10.10">
    <property type="entry name" value="HIV Type 1 Reverse Transcriptase, subunit A, domain 1"/>
    <property type="match status" value="1"/>
</dbReference>
<dbReference type="SUPFAM" id="SSF53098">
    <property type="entry name" value="Ribonuclease H-like"/>
    <property type="match status" value="1"/>
</dbReference>
<sequence>MEDLLHRSGEGLPDCERVLLRQFLQDNRSVFSCEGDPLGRTGLVRHCIDTGDATPIRQLHRRLPFHKRVEAQAEVNEMLTQGVISSSKSAWSSPVVLVKKKDGSLRFCIDYRRLNDVTNKDAFPLPRIDDSLDALSGAKWFSTLDLKMLKIGVENVSSVPVVSLPTPIEEQMKVVKIGEPLQRVAIDVLGPLPETYNGNKCIVVIADYFTRWTEAYPVPNQEAATVASVVAEQFVARFGVPQIIHTDQGSNFECNLFKELCKLLGIEKTRTTAYRPQSDGLVERFNRTLEQMLSVYVNESQKDWDVHVPLVLMAIHSSPQETTGYSPNLLMLGRETKLPLELMIGQPISTVVASTTSEYVMTFAQRCEKSFPHCTRPQHTGPKNDKTVL</sequence>
<dbReference type="Pfam" id="PF00665">
    <property type="entry name" value="rve"/>
    <property type="match status" value="1"/>
</dbReference>
<reference evidence="2 3" key="1">
    <citation type="journal article" date="2017" name="PLoS Biol.">
        <title>The sea cucumber genome provides insights into morphological evolution and visceral regeneration.</title>
        <authorList>
            <person name="Zhang X."/>
            <person name="Sun L."/>
            <person name="Yuan J."/>
            <person name="Sun Y."/>
            <person name="Gao Y."/>
            <person name="Zhang L."/>
            <person name="Li S."/>
            <person name="Dai H."/>
            <person name="Hamel J.F."/>
            <person name="Liu C."/>
            <person name="Yu Y."/>
            <person name="Liu S."/>
            <person name="Lin W."/>
            <person name="Guo K."/>
            <person name="Jin S."/>
            <person name="Xu P."/>
            <person name="Storey K.B."/>
            <person name="Huan P."/>
            <person name="Zhang T."/>
            <person name="Zhou Y."/>
            <person name="Zhang J."/>
            <person name="Lin C."/>
            <person name="Li X."/>
            <person name="Xing L."/>
            <person name="Huo D."/>
            <person name="Sun M."/>
            <person name="Wang L."/>
            <person name="Mercier A."/>
            <person name="Li F."/>
            <person name="Yang H."/>
            <person name="Xiang J."/>
        </authorList>
    </citation>
    <scope>NUCLEOTIDE SEQUENCE [LARGE SCALE GENOMIC DNA]</scope>
    <source>
        <strain evidence="2">Shaxun</strain>
        <tissue evidence="2">Muscle</tissue>
    </source>
</reference>
<comment type="caution">
    <text evidence="2">The sequence shown here is derived from an EMBL/GenBank/DDBJ whole genome shotgun (WGS) entry which is preliminary data.</text>
</comment>
<dbReference type="PANTHER" id="PTHR37984">
    <property type="entry name" value="PROTEIN CBG26694"/>
    <property type="match status" value="1"/>
</dbReference>
<dbReference type="GO" id="GO:0015074">
    <property type="term" value="P:DNA integration"/>
    <property type="evidence" value="ECO:0007669"/>
    <property type="project" value="InterPro"/>
</dbReference>
<dbReference type="SUPFAM" id="SSF56672">
    <property type="entry name" value="DNA/RNA polymerases"/>
    <property type="match status" value="1"/>
</dbReference>
<dbReference type="InterPro" id="IPR036397">
    <property type="entry name" value="RNaseH_sf"/>
</dbReference>
<dbReference type="GO" id="GO:0003676">
    <property type="term" value="F:nucleic acid binding"/>
    <property type="evidence" value="ECO:0007669"/>
    <property type="project" value="InterPro"/>
</dbReference>